<sequence>MPKEGPMKTPEFFFINTCEHKFKAGRVPYKQCVLKARDQFKGTAHTWEGIHQNKKQAAGKCRRRDIESPFSPCVRDRLERFQALSDPRPGAYAPQIGVQLNNHHTNYILDTTTTGNFIQSQLLSPEQKTQKKECSRIIQMAQHESRLAIEGIVTLPVSMKDQFRTLLQIPNTTGIPALLQKDDPEETRRIPLDYRMVDNNVEIEGKRNKAAQPLVPLPS</sequence>
<dbReference type="EMBL" id="JARBHB010000004">
    <property type="protein sequence ID" value="KAJ8886239.1"/>
    <property type="molecule type" value="Genomic_DNA"/>
</dbReference>
<comment type="caution">
    <text evidence="1">The sequence shown here is derived from an EMBL/GenBank/DDBJ whole genome shotgun (WGS) entry which is preliminary data.</text>
</comment>
<name>A0ABQ9HQ35_9NEOP</name>
<evidence type="ECO:0000313" key="1">
    <source>
        <dbReference type="EMBL" id="KAJ8886239.1"/>
    </source>
</evidence>
<gene>
    <name evidence="1" type="ORF">PR048_012448</name>
</gene>
<keyword evidence="2" id="KW-1185">Reference proteome</keyword>
<organism evidence="1 2">
    <name type="scientific">Dryococelus australis</name>
    <dbReference type="NCBI Taxonomy" id="614101"/>
    <lineage>
        <taxon>Eukaryota</taxon>
        <taxon>Metazoa</taxon>
        <taxon>Ecdysozoa</taxon>
        <taxon>Arthropoda</taxon>
        <taxon>Hexapoda</taxon>
        <taxon>Insecta</taxon>
        <taxon>Pterygota</taxon>
        <taxon>Neoptera</taxon>
        <taxon>Polyneoptera</taxon>
        <taxon>Phasmatodea</taxon>
        <taxon>Verophasmatodea</taxon>
        <taxon>Anareolatae</taxon>
        <taxon>Phasmatidae</taxon>
        <taxon>Eurycanthinae</taxon>
        <taxon>Dryococelus</taxon>
    </lineage>
</organism>
<dbReference type="Proteomes" id="UP001159363">
    <property type="component" value="Chromosome X"/>
</dbReference>
<proteinExistence type="predicted"/>
<accession>A0ABQ9HQ35</accession>
<reference evidence="1 2" key="1">
    <citation type="submission" date="2023-02" db="EMBL/GenBank/DDBJ databases">
        <title>LHISI_Scaffold_Assembly.</title>
        <authorList>
            <person name="Stuart O.P."/>
            <person name="Cleave R."/>
            <person name="Magrath M.J.L."/>
            <person name="Mikheyev A.S."/>
        </authorList>
    </citation>
    <scope>NUCLEOTIDE SEQUENCE [LARGE SCALE GENOMIC DNA]</scope>
    <source>
        <strain evidence="1">Daus_M_001</strain>
        <tissue evidence="1">Leg muscle</tissue>
    </source>
</reference>
<protein>
    <submittedName>
        <fullName evidence="1">Uncharacterized protein</fullName>
    </submittedName>
</protein>
<evidence type="ECO:0000313" key="2">
    <source>
        <dbReference type="Proteomes" id="UP001159363"/>
    </source>
</evidence>